<dbReference type="NCBIfam" id="TIGR01426">
    <property type="entry name" value="MGT"/>
    <property type="match status" value="1"/>
</dbReference>
<dbReference type="GO" id="GO:0016758">
    <property type="term" value="F:hexosyltransferase activity"/>
    <property type="evidence" value="ECO:0007669"/>
    <property type="project" value="InterPro"/>
</dbReference>
<gene>
    <name evidence="5" type="ORF">AM592_07900</name>
</gene>
<dbReference type="PATRIC" id="fig|1441095.3.peg.1735"/>
<dbReference type="InterPro" id="IPR006326">
    <property type="entry name" value="UDPGT_MGT-like"/>
</dbReference>
<proteinExistence type="inferred from homology"/>
<keyword evidence="6" id="KW-1185">Reference proteome</keyword>
<accession>A0A0M5JLH7</accession>
<evidence type="ECO:0000256" key="2">
    <source>
        <dbReference type="ARBA" id="ARBA00022676"/>
    </source>
</evidence>
<dbReference type="Proteomes" id="UP000067625">
    <property type="component" value="Chromosome"/>
</dbReference>
<dbReference type="EMBL" id="CP012600">
    <property type="protein sequence ID" value="ALC81527.1"/>
    <property type="molecule type" value="Genomic_DNA"/>
</dbReference>
<evidence type="ECO:0000256" key="1">
    <source>
        <dbReference type="ARBA" id="ARBA00009995"/>
    </source>
</evidence>
<dbReference type="AlphaFoldDB" id="A0A0M5JLH7"/>
<dbReference type="SUPFAM" id="SSF53756">
    <property type="entry name" value="UDP-Glycosyltransferase/glycogen phosphorylase"/>
    <property type="match status" value="1"/>
</dbReference>
<evidence type="ECO:0000313" key="6">
    <source>
        <dbReference type="Proteomes" id="UP000067625"/>
    </source>
</evidence>
<feature type="domain" description="Erythromycin biosynthesis protein CIII-like C-terminal" evidence="4">
    <location>
        <begin position="248"/>
        <end position="376"/>
    </location>
</feature>
<dbReference type="OrthoDB" id="6620093at2"/>
<dbReference type="Gene3D" id="3.40.50.2000">
    <property type="entry name" value="Glycogen Phosphorylase B"/>
    <property type="match status" value="2"/>
</dbReference>
<sequence>MANILFINFPAEGHVNPTLGIVKALAEQGDNVHYITTEKFKERLEGVGAKVHLHPDLLSKASIDSSSSAGLQAFLNIHIQSSLDILEITKQLSESISFDFVLYDMFGAGKLVRDYFNIPGISSSPSFKMPDDVFKELPFHPDSEASFELDRDAEKLLEQIKDRFGVSPENLLQFMRNDGELTIVYTSRYFQPNSDHFGDSHIFIGPSFPKRKESNNQFPLEELKDEKVLYISMGTVLDQTEEFFNTCIEAFADFQGKVVIAAGERADFTKITQAPDNFIISSYVPQLEVLSEADVFITHGGMNSVNEAIHFQVPLVVLPHDKDQPMVAQRLTELGAGYRLSKENIDVQSLTAAVNEVLSNNYYKEGIKKINESFQACGGVQEALKRIDSFVENEYRTIKLN</sequence>
<dbReference type="Pfam" id="PF06722">
    <property type="entry name" value="EryCIII-like_C"/>
    <property type="match status" value="1"/>
</dbReference>
<organism evidence="5 6">
    <name type="scientific">Bacillus gobiensis</name>
    <dbReference type="NCBI Taxonomy" id="1441095"/>
    <lineage>
        <taxon>Bacteria</taxon>
        <taxon>Bacillati</taxon>
        <taxon>Bacillota</taxon>
        <taxon>Bacilli</taxon>
        <taxon>Bacillales</taxon>
        <taxon>Bacillaceae</taxon>
        <taxon>Bacillus</taxon>
    </lineage>
</organism>
<protein>
    <submittedName>
        <fullName evidence="5">UDP-glucosyltransferase</fullName>
    </submittedName>
</protein>
<dbReference type="InterPro" id="IPR002213">
    <property type="entry name" value="UDP_glucos_trans"/>
</dbReference>
<dbReference type="GO" id="GO:0008194">
    <property type="term" value="F:UDP-glycosyltransferase activity"/>
    <property type="evidence" value="ECO:0007669"/>
    <property type="project" value="InterPro"/>
</dbReference>
<dbReference type="InterPro" id="IPR050271">
    <property type="entry name" value="UDP-glycosyltransferase"/>
</dbReference>
<keyword evidence="3 5" id="KW-0808">Transferase</keyword>
<reference evidence="6" key="1">
    <citation type="submission" date="2015-08" db="EMBL/GenBank/DDBJ databases">
        <title>Genome sequencing project for genomic taxonomy and phylogenomics of Bacillus-like bacteria.</title>
        <authorList>
            <person name="Liu B."/>
            <person name="Wang J."/>
            <person name="Zhu Y."/>
            <person name="Liu G."/>
            <person name="Chen Q."/>
            <person name="Chen Z."/>
            <person name="Lan J."/>
            <person name="Che J."/>
            <person name="Ge C."/>
            <person name="Shi H."/>
            <person name="Pan Z."/>
            <person name="Liu X."/>
        </authorList>
    </citation>
    <scope>NUCLEOTIDE SEQUENCE [LARGE SCALE GENOMIC DNA]</scope>
    <source>
        <strain evidence="6">FJAT-4402</strain>
    </source>
</reference>
<reference evidence="5 6" key="2">
    <citation type="journal article" date="2016" name="Int. J. Syst. Evol. Microbiol.">
        <title>Bacillus gobiensis sp. nov., isolated from a soil sample.</title>
        <authorList>
            <person name="Liu B."/>
            <person name="Liu G.H."/>
            <person name="Cetin S."/>
            <person name="Schumann P."/>
            <person name="Pan Z.Z."/>
            <person name="Chen Q.Q."/>
        </authorList>
    </citation>
    <scope>NUCLEOTIDE SEQUENCE [LARGE SCALE GENOMIC DNA]</scope>
    <source>
        <strain evidence="5 6">FJAT-4402</strain>
    </source>
</reference>
<dbReference type="STRING" id="1441095.AM592_07900"/>
<evidence type="ECO:0000313" key="5">
    <source>
        <dbReference type="EMBL" id="ALC81527.1"/>
    </source>
</evidence>
<evidence type="ECO:0000256" key="3">
    <source>
        <dbReference type="ARBA" id="ARBA00022679"/>
    </source>
</evidence>
<dbReference type="PANTHER" id="PTHR48043">
    <property type="entry name" value="EG:EG0003.4 PROTEIN-RELATED"/>
    <property type="match status" value="1"/>
</dbReference>
<evidence type="ECO:0000259" key="4">
    <source>
        <dbReference type="Pfam" id="PF06722"/>
    </source>
</evidence>
<comment type="similarity">
    <text evidence="1">Belongs to the UDP-glycosyltransferase family.</text>
</comment>
<dbReference type="FunFam" id="3.40.50.2000:FF:000072">
    <property type="entry name" value="Glycosyl transferase"/>
    <property type="match status" value="1"/>
</dbReference>
<dbReference type="InterPro" id="IPR010610">
    <property type="entry name" value="EryCIII-like_C"/>
</dbReference>
<dbReference type="CDD" id="cd03784">
    <property type="entry name" value="GT1_Gtf-like"/>
    <property type="match status" value="1"/>
</dbReference>
<keyword evidence="2" id="KW-0328">Glycosyltransferase</keyword>
<dbReference type="PANTHER" id="PTHR48043:SF145">
    <property type="entry name" value="FI06409P-RELATED"/>
    <property type="match status" value="1"/>
</dbReference>
<name>A0A0M5JLH7_9BACI</name>
<dbReference type="RefSeq" id="WP_053603285.1">
    <property type="nucleotide sequence ID" value="NZ_CP012600.1"/>
</dbReference>